<gene>
    <name evidence="2" type="ORF">LZ496_05445</name>
</gene>
<dbReference type="InterPro" id="IPR029058">
    <property type="entry name" value="AB_hydrolase_fold"/>
</dbReference>
<dbReference type="InterPro" id="IPR016662">
    <property type="entry name" value="Acyl-CoA_thioEstase_long-chain"/>
</dbReference>
<sequence>MKRGWKIALGVVGAVVLIGAGGGAWMASLPPKPAKLVEAGPTGQRIDAAGVLGNYFPAAGEGPHPAVLLLGGSEGGLSQGAQAQALLLQAEGFSTLQLAYHNAPGKSAKLVNIPLEDFYRALDWLKKQPGVDAGRIAIVGYSKGAEAGLLVATRYPGIGAAVLGMPSSVVWDGMSAENYVLGSFSSSWSEKGEPVAHLAYKGQPGSEGLMPVFVNGLKELDSNPDAAIPVEKYNGPLMLICGEAEKLWPSCPMTDQIVERAKAKGAPQPVVLRYKDAGHGVAGAPRSAASKDAWVSKLGGTEEGNWVARADSWPKVVAFLKAKLGGPE</sequence>
<evidence type="ECO:0000313" key="2">
    <source>
        <dbReference type="EMBL" id="MCL6698226.1"/>
    </source>
</evidence>
<dbReference type="PANTHER" id="PTHR10824">
    <property type="entry name" value="ACYL-COENZYME A THIOESTERASE-RELATED"/>
    <property type="match status" value="1"/>
</dbReference>
<dbReference type="EMBL" id="JAMGBA010000001">
    <property type="protein sequence ID" value="MCL6698226.1"/>
    <property type="molecule type" value="Genomic_DNA"/>
</dbReference>
<dbReference type="Pfam" id="PF08840">
    <property type="entry name" value="BAAT_C"/>
    <property type="match status" value="1"/>
</dbReference>
<feature type="domain" description="BAAT/Acyl-CoA thioester hydrolase C-terminal" evidence="1">
    <location>
        <begin position="113"/>
        <end position="325"/>
    </location>
</feature>
<dbReference type="PANTHER" id="PTHR10824:SF4">
    <property type="entry name" value="ACYL-COENZYME A THIOESTERASE 1-LIKE"/>
    <property type="match status" value="1"/>
</dbReference>
<dbReference type="Gene3D" id="3.40.50.1820">
    <property type="entry name" value="alpha/beta hydrolase"/>
    <property type="match status" value="1"/>
</dbReference>
<organism evidence="2 3">
    <name type="scientific">Sphingomonas caseinilyticus</name>
    <dbReference type="NCBI Taxonomy" id="2908205"/>
    <lineage>
        <taxon>Bacteria</taxon>
        <taxon>Pseudomonadati</taxon>
        <taxon>Pseudomonadota</taxon>
        <taxon>Alphaproteobacteria</taxon>
        <taxon>Sphingomonadales</taxon>
        <taxon>Sphingomonadaceae</taxon>
        <taxon>Sphingomonas</taxon>
    </lineage>
</organism>
<dbReference type="SUPFAM" id="SSF53474">
    <property type="entry name" value="alpha/beta-Hydrolases"/>
    <property type="match status" value="1"/>
</dbReference>
<accession>A0ABT0RTF0</accession>
<name>A0ABT0RTF0_9SPHN</name>
<keyword evidence="3" id="KW-1185">Reference proteome</keyword>
<comment type="caution">
    <text evidence="2">The sequence shown here is derived from an EMBL/GenBank/DDBJ whole genome shotgun (WGS) entry which is preliminary data.</text>
</comment>
<protein>
    <submittedName>
        <fullName evidence="2">Prolyl oligopeptidase family serine peptidase</fullName>
    </submittedName>
</protein>
<dbReference type="InterPro" id="IPR014940">
    <property type="entry name" value="BAAT_C"/>
</dbReference>
<reference evidence="2 3" key="1">
    <citation type="submission" date="2022-05" db="EMBL/GenBank/DDBJ databases">
        <authorList>
            <person name="Jo J.-H."/>
            <person name="Im W.-T."/>
        </authorList>
    </citation>
    <scope>NUCLEOTIDE SEQUENCE [LARGE SCALE GENOMIC DNA]</scope>
    <source>
        <strain evidence="2 3">NSE70-1</strain>
    </source>
</reference>
<evidence type="ECO:0000259" key="1">
    <source>
        <dbReference type="Pfam" id="PF08840"/>
    </source>
</evidence>
<dbReference type="RefSeq" id="WP_249903572.1">
    <property type="nucleotide sequence ID" value="NZ_JAMGBA010000001.1"/>
</dbReference>
<evidence type="ECO:0000313" key="3">
    <source>
        <dbReference type="Proteomes" id="UP001203410"/>
    </source>
</evidence>
<dbReference type="PIRSF" id="PIRSF016521">
    <property type="entry name" value="Acyl-CoA_hydro"/>
    <property type="match status" value="1"/>
</dbReference>
<dbReference type="Proteomes" id="UP001203410">
    <property type="component" value="Unassembled WGS sequence"/>
</dbReference>
<proteinExistence type="predicted"/>